<name>A0A9P8LL02_9EUKA</name>
<feature type="compositionally biased region" description="Basic residues" evidence="1">
    <location>
        <begin position="217"/>
        <end position="238"/>
    </location>
</feature>
<feature type="compositionally biased region" description="Basic and acidic residues" evidence="1">
    <location>
        <begin position="202"/>
        <end position="212"/>
    </location>
</feature>
<evidence type="ECO:0000313" key="3">
    <source>
        <dbReference type="Proteomes" id="UP000018208"/>
    </source>
</evidence>
<comment type="caution">
    <text evidence="2">The sequence shown here is derived from an EMBL/GenBank/DDBJ whole genome shotgun (WGS) entry which is preliminary data.</text>
</comment>
<accession>A0A9P8LL02</accession>
<evidence type="ECO:0000256" key="1">
    <source>
        <dbReference type="SAM" id="MobiDB-lite"/>
    </source>
</evidence>
<keyword evidence="3" id="KW-1185">Reference proteome</keyword>
<proteinExistence type="predicted"/>
<dbReference type="Proteomes" id="UP000018208">
    <property type="component" value="Unassembled WGS sequence"/>
</dbReference>
<evidence type="ECO:0000313" key="2">
    <source>
        <dbReference type="EMBL" id="KAH0569941.1"/>
    </source>
</evidence>
<reference evidence="2 3" key="1">
    <citation type="journal article" date="2014" name="PLoS Genet.">
        <title>The Genome of Spironucleus salmonicida Highlights a Fish Pathogen Adapted to Fluctuating Environments.</title>
        <authorList>
            <person name="Xu F."/>
            <person name="Jerlstrom-Hultqvist J."/>
            <person name="Einarsson E."/>
            <person name="Astvaldsson A."/>
            <person name="Svard S.G."/>
            <person name="Andersson J.O."/>
        </authorList>
    </citation>
    <scope>NUCLEOTIDE SEQUENCE [LARGE SCALE GENOMIC DNA]</scope>
    <source>
        <strain evidence="2 3">ATCC 50377</strain>
    </source>
</reference>
<feature type="region of interest" description="Disordered" evidence="1">
    <location>
        <begin position="183"/>
        <end position="261"/>
    </location>
</feature>
<gene>
    <name evidence="2" type="ORF">SS50377_27913</name>
</gene>
<sequence length="465" mass="51174">MIQLQHIFNKGEQGGSCCYINTIPRYVRFRHATSRCLLSHAQAQADFSPGIYPLARRSGHARPQGRSAARVIFLGTRARTSGLQRATRVAQRACGGQDTRAHCCQLAKYFCRNIWIGAPPPFRNQQNAPQKRPAGAAALLLHGAERRELRRLAGQVPHCPRPREAVQAEALLRLLPAGLRGLQPRPPALLRKPAAEAPGPDLQRDHPLRDHGPALLARHRPRPGRVRRRGQPAHHRLPVPRQHAAERAPLHAEREADPPVLRAHGHRPPDAGLARLHGLLQPDVAPLHRLHAGPAGPPARAAAGPGPVLPVPGTHPLRRRPRAPPRGAVRPGALQLLAERDRAVRRAAPARRPHAQRNRGRQGRGALHHARQVQVREYDGVMRTRPASILTDIHDQGDYVSRALGQFGVKFVKIPKRALYVEVKSPKKGKKGVTSIMFTPAFGHRPWAGTELRAAGPVSVRVHFP</sequence>
<feature type="compositionally biased region" description="Basic residues" evidence="1">
    <location>
        <begin position="345"/>
        <end position="367"/>
    </location>
</feature>
<protein>
    <submittedName>
        <fullName evidence="2">Uncharacterized protein</fullName>
    </submittedName>
</protein>
<organism evidence="2 3">
    <name type="scientific">Spironucleus salmonicida</name>
    <dbReference type="NCBI Taxonomy" id="348837"/>
    <lineage>
        <taxon>Eukaryota</taxon>
        <taxon>Metamonada</taxon>
        <taxon>Diplomonadida</taxon>
        <taxon>Hexamitidae</taxon>
        <taxon>Hexamitinae</taxon>
        <taxon>Spironucleus</taxon>
    </lineage>
</organism>
<dbReference type="EMBL" id="AUWU02000008">
    <property type="protein sequence ID" value="KAH0569941.1"/>
    <property type="molecule type" value="Genomic_DNA"/>
</dbReference>
<dbReference type="RefSeq" id="XP_067760714.1">
    <property type="nucleotide sequence ID" value="XM_067911692.1"/>
</dbReference>
<dbReference type="KEGG" id="ssao:94301936"/>
<feature type="compositionally biased region" description="Low complexity" evidence="1">
    <location>
        <begin position="183"/>
        <end position="198"/>
    </location>
</feature>
<feature type="compositionally biased region" description="Basic and acidic residues" evidence="1">
    <location>
        <begin position="243"/>
        <end position="257"/>
    </location>
</feature>
<dbReference type="GeneID" id="94301936"/>
<feature type="region of interest" description="Disordered" evidence="1">
    <location>
        <begin position="344"/>
        <end position="367"/>
    </location>
</feature>
<dbReference type="AlphaFoldDB" id="A0A9P8LL02"/>